<reference evidence="5 6" key="1">
    <citation type="submission" date="2018-06" db="EMBL/GenBank/DDBJ databases">
        <title>The draft genome sequence of Crocinitomix sp. SM1701.</title>
        <authorList>
            <person name="Zhang X."/>
        </authorList>
    </citation>
    <scope>NUCLEOTIDE SEQUENCE [LARGE SCALE GENOMIC DNA]</scope>
    <source>
        <strain evidence="5 6">SM1701</strain>
    </source>
</reference>
<keyword evidence="2" id="KW-0547">Nucleotide-binding</keyword>
<evidence type="ECO:0000256" key="2">
    <source>
        <dbReference type="ARBA" id="ARBA00022741"/>
    </source>
</evidence>
<dbReference type="GO" id="GO:0005524">
    <property type="term" value="F:ATP binding"/>
    <property type="evidence" value="ECO:0007669"/>
    <property type="project" value="UniProtKB-KW"/>
</dbReference>
<dbReference type="Pfam" id="PF00005">
    <property type="entry name" value="ABC_tran"/>
    <property type="match status" value="1"/>
</dbReference>
<dbReference type="RefSeq" id="WP_111061251.1">
    <property type="nucleotide sequence ID" value="NZ_JBHUCU010000007.1"/>
</dbReference>
<comment type="caution">
    <text evidence="5">The sequence shown here is derived from an EMBL/GenBank/DDBJ whole genome shotgun (WGS) entry which is preliminary data.</text>
</comment>
<dbReference type="OrthoDB" id="9802264at2"/>
<evidence type="ECO:0000313" key="6">
    <source>
        <dbReference type="Proteomes" id="UP000249248"/>
    </source>
</evidence>
<dbReference type="InterPro" id="IPR050093">
    <property type="entry name" value="ABC_SmlMolc_Importer"/>
</dbReference>
<feature type="domain" description="ABC transporter" evidence="4">
    <location>
        <begin position="2"/>
        <end position="234"/>
    </location>
</feature>
<organism evidence="5 6">
    <name type="scientific">Putridiphycobacter roseus</name>
    <dbReference type="NCBI Taxonomy" id="2219161"/>
    <lineage>
        <taxon>Bacteria</taxon>
        <taxon>Pseudomonadati</taxon>
        <taxon>Bacteroidota</taxon>
        <taxon>Flavobacteriia</taxon>
        <taxon>Flavobacteriales</taxon>
        <taxon>Crocinitomicaceae</taxon>
        <taxon>Putridiphycobacter</taxon>
    </lineage>
</organism>
<keyword evidence="3" id="KW-0067">ATP-binding</keyword>
<dbReference type="PANTHER" id="PTHR42781">
    <property type="entry name" value="SPERMIDINE/PUTRESCINE IMPORT ATP-BINDING PROTEIN POTA"/>
    <property type="match status" value="1"/>
</dbReference>
<dbReference type="EMBL" id="QKSB01000001">
    <property type="protein sequence ID" value="PZE18350.1"/>
    <property type="molecule type" value="Genomic_DNA"/>
</dbReference>
<evidence type="ECO:0000313" key="5">
    <source>
        <dbReference type="EMBL" id="PZE18350.1"/>
    </source>
</evidence>
<proteinExistence type="predicted"/>
<sequence>MLVVEKIKVKFEDKIILNNISFSLEKGERLVMVGQSGCGKTTLLKTLAGLLQPTAGSLYFDGEKVRGPAERLVPGHDRIKLVNQDFELDNFHTVTENIRLKLLAFDDAYKSSRINELLKLTGLQKYSQRLANTLSGGQKQRLAIARALADEPDLLLLDEPFNQLDFNLRNKIENYIDVYLKKYNITLILVSHSAEETMRWGEKVMFLKGGKVVRTDSPINFYQAPTDKLEAGFFGIINTVYHQGGDIHFRPHQYALTATKNRDIEIAVTLEKVVFKGWYYDHVFKVGNRKIYLYNEKPLPSIQSIFVATLF</sequence>
<dbReference type="PANTHER" id="PTHR42781:SF4">
    <property type="entry name" value="SPERMIDINE_PUTRESCINE IMPORT ATP-BINDING PROTEIN POTA"/>
    <property type="match status" value="1"/>
</dbReference>
<keyword evidence="1" id="KW-0813">Transport</keyword>
<dbReference type="InterPro" id="IPR027417">
    <property type="entry name" value="P-loop_NTPase"/>
</dbReference>
<dbReference type="GO" id="GO:0016887">
    <property type="term" value="F:ATP hydrolysis activity"/>
    <property type="evidence" value="ECO:0007669"/>
    <property type="project" value="InterPro"/>
</dbReference>
<dbReference type="SUPFAM" id="SSF52540">
    <property type="entry name" value="P-loop containing nucleoside triphosphate hydrolases"/>
    <property type="match status" value="1"/>
</dbReference>
<dbReference type="InterPro" id="IPR003439">
    <property type="entry name" value="ABC_transporter-like_ATP-bd"/>
</dbReference>
<evidence type="ECO:0000259" key="4">
    <source>
        <dbReference type="PROSITE" id="PS50893"/>
    </source>
</evidence>
<evidence type="ECO:0000256" key="3">
    <source>
        <dbReference type="ARBA" id="ARBA00022840"/>
    </source>
</evidence>
<dbReference type="AlphaFoldDB" id="A0A2W1N428"/>
<dbReference type="InterPro" id="IPR017871">
    <property type="entry name" value="ABC_transporter-like_CS"/>
</dbReference>
<dbReference type="PROSITE" id="PS00211">
    <property type="entry name" value="ABC_TRANSPORTER_1"/>
    <property type="match status" value="1"/>
</dbReference>
<protein>
    <recommendedName>
        <fullName evidence="4">ABC transporter domain-containing protein</fullName>
    </recommendedName>
</protein>
<gene>
    <name evidence="5" type="ORF">DNU06_00505</name>
</gene>
<dbReference type="Proteomes" id="UP000249248">
    <property type="component" value="Unassembled WGS sequence"/>
</dbReference>
<dbReference type="InterPro" id="IPR003593">
    <property type="entry name" value="AAA+_ATPase"/>
</dbReference>
<dbReference type="Gene3D" id="3.40.50.300">
    <property type="entry name" value="P-loop containing nucleotide triphosphate hydrolases"/>
    <property type="match status" value="1"/>
</dbReference>
<keyword evidence="6" id="KW-1185">Reference proteome</keyword>
<dbReference type="PROSITE" id="PS50893">
    <property type="entry name" value="ABC_TRANSPORTER_2"/>
    <property type="match status" value="1"/>
</dbReference>
<dbReference type="SMART" id="SM00382">
    <property type="entry name" value="AAA"/>
    <property type="match status" value="1"/>
</dbReference>
<accession>A0A2W1N428</accession>
<name>A0A2W1N428_9FLAO</name>
<evidence type="ECO:0000256" key="1">
    <source>
        <dbReference type="ARBA" id="ARBA00022448"/>
    </source>
</evidence>